<dbReference type="EMBL" id="MCFH01000008">
    <property type="protein sequence ID" value="ORX56027.1"/>
    <property type="molecule type" value="Genomic_DNA"/>
</dbReference>
<reference evidence="1 2" key="1">
    <citation type="submission" date="2016-08" db="EMBL/GenBank/DDBJ databases">
        <title>Genomes of anaerobic fungi encode conserved fungal cellulosomes for biomass hydrolysis.</title>
        <authorList>
            <consortium name="DOE Joint Genome Institute"/>
            <person name="Haitjema C.H."/>
            <person name="Gilmore S.P."/>
            <person name="Henske J.K."/>
            <person name="Solomon K.V."/>
            <person name="De Groot R."/>
            <person name="Kuo A."/>
            <person name="Mondo S.J."/>
            <person name="Salamov A.A."/>
            <person name="Labutti K."/>
            <person name="Zhao Z."/>
            <person name="Chiniquy J."/>
            <person name="Barry K."/>
            <person name="Brewer H.M."/>
            <person name="Purvine S.O."/>
            <person name="Wright A.T."/>
            <person name="Boxma B."/>
            <person name="Van Alen T."/>
            <person name="Hackstein J.H."/>
            <person name="Baker S.E."/>
            <person name="Grigoriev I.V."/>
            <person name="O'Malley M.A."/>
        </authorList>
    </citation>
    <scope>NUCLEOTIDE SEQUENCE [LARGE SCALE GENOMIC DNA]</scope>
    <source>
        <strain evidence="2">finn</strain>
    </source>
</reference>
<name>A0A1Y1VH16_9FUNG</name>
<reference evidence="1 2" key="2">
    <citation type="submission" date="2016-08" db="EMBL/GenBank/DDBJ databases">
        <title>Pervasive Adenine N6-methylation of Active Genes in Fungi.</title>
        <authorList>
            <consortium name="DOE Joint Genome Institute"/>
            <person name="Mondo S.J."/>
            <person name="Dannebaum R.O."/>
            <person name="Kuo R.C."/>
            <person name="Labutti K."/>
            <person name="Haridas S."/>
            <person name="Kuo A."/>
            <person name="Salamov A."/>
            <person name="Ahrendt S.R."/>
            <person name="Lipzen A."/>
            <person name="Sullivan W."/>
            <person name="Andreopoulos W.B."/>
            <person name="Clum A."/>
            <person name="Lindquist E."/>
            <person name="Daum C."/>
            <person name="Ramamoorthy G.K."/>
            <person name="Gryganskyi A."/>
            <person name="Culley D."/>
            <person name="Magnuson J.K."/>
            <person name="James T.Y."/>
            <person name="O'Malley M.A."/>
            <person name="Stajich J.E."/>
            <person name="Spatafora J.W."/>
            <person name="Visel A."/>
            <person name="Grigoriev I.V."/>
        </authorList>
    </citation>
    <scope>NUCLEOTIDE SEQUENCE [LARGE SCALE GENOMIC DNA]</scope>
    <source>
        <strain evidence="2">finn</strain>
    </source>
</reference>
<evidence type="ECO:0000313" key="1">
    <source>
        <dbReference type="EMBL" id="ORX56027.1"/>
    </source>
</evidence>
<dbReference type="AlphaFoldDB" id="A0A1Y1VH16"/>
<organism evidence="1 2">
    <name type="scientific">Piromyces finnis</name>
    <dbReference type="NCBI Taxonomy" id="1754191"/>
    <lineage>
        <taxon>Eukaryota</taxon>
        <taxon>Fungi</taxon>
        <taxon>Fungi incertae sedis</taxon>
        <taxon>Chytridiomycota</taxon>
        <taxon>Chytridiomycota incertae sedis</taxon>
        <taxon>Neocallimastigomycetes</taxon>
        <taxon>Neocallimastigales</taxon>
        <taxon>Neocallimastigaceae</taxon>
        <taxon>Piromyces</taxon>
    </lineage>
</organism>
<protein>
    <submittedName>
        <fullName evidence="1">Uncharacterized protein</fullName>
    </submittedName>
</protein>
<accession>A0A1Y1VH16</accession>
<evidence type="ECO:0000313" key="2">
    <source>
        <dbReference type="Proteomes" id="UP000193719"/>
    </source>
</evidence>
<gene>
    <name evidence="1" type="ORF">BCR36DRAFT_280853</name>
</gene>
<sequence>MKISIYYILIFSIILNKFNLKYVNAKLIKVKNNDDNFYNLKNLINNNQDEELIINFVDDYYNMTLIEAFSIDISLINNVSLIGNINGTVFDYNHQGRKGPFKFSTEYNYSLTFENIIFTNFNQELESFVYILAITSKTEQFHVYINNCSFKNNNYDLILLNFTSSKKIKVDPQIQFNNTEFINNKRKIIHVYHNYLTLSYSQLYDNAAIKFKNTRFIKNRGLFQSHFSKFIFENLGALFSSNSEMDKLIFINTIFENINVESPQPLIYGYGLILE</sequence>
<keyword evidence="2" id="KW-1185">Reference proteome</keyword>
<dbReference type="OrthoDB" id="10255295at2759"/>
<dbReference type="Proteomes" id="UP000193719">
    <property type="component" value="Unassembled WGS sequence"/>
</dbReference>
<comment type="caution">
    <text evidence="1">The sequence shown here is derived from an EMBL/GenBank/DDBJ whole genome shotgun (WGS) entry which is preliminary data.</text>
</comment>
<proteinExistence type="predicted"/>